<name>A0A8C3PF41_CHRPI</name>
<reference evidence="2" key="1">
    <citation type="submission" date="2025-08" db="UniProtKB">
        <authorList>
            <consortium name="Ensembl"/>
        </authorList>
    </citation>
    <scope>IDENTIFICATION</scope>
</reference>
<dbReference type="Ensembl" id="ENSCPBT00000044950.1">
    <property type="protein sequence ID" value="ENSCPBP00000038354.1"/>
    <property type="gene ID" value="ENSCPBG00000026509.1"/>
</dbReference>
<organism evidence="2 3">
    <name type="scientific">Chrysemys picta bellii</name>
    <name type="common">Western painted turtle</name>
    <name type="synonym">Emys bellii</name>
    <dbReference type="NCBI Taxonomy" id="8478"/>
    <lineage>
        <taxon>Eukaryota</taxon>
        <taxon>Metazoa</taxon>
        <taxon>Chordata</taxon>
        <taxon>Craniata</taxon>
        <taxon>Vertebrata</taxon>
        <taxon>Euteleostomi</taxon>
        <taxon>Archelosauria</taxon>
        <taxon>Testudinata</taxon>
        <taxon>Testudines</taxon>
        <taxon>Cryptodira</taxon>
        <taxon>Durocryptodira</taxon>
        <taxon>Testudinoidea</taxon>
        <taxon>Emydidae</taxon>
        <taxon>Chrysemys</taxon>
    </lineage>
</organism>
<evidence type="ECO:0000313" key="3">
    <source>
        <dbReference type="Proteomes" id="UP000694380"/>
    </source>
</evidence>
<feature type="region of interest" description="Disordered" evidence="1">
    <location>
        <begin position="1"/>
        <end position="207"/>
    </location>
</feature>
<feature type="compositionally biased region" description="Pro residues" evidence="1">
    <location>
        <begin position="165"/>
        <end position="177"/>
    </location>
</feature>
<feature type="compositionally biased region" description="Low complexity" evidence="1">
    <location>
        <begin position="140"/>
        <end position="163"/>
    </location>
</feature>
<sequence>DRAGRSSRPGTSPARQAPDPPPECGAGLCAHRERARQRRLRSRNAPSLQQARGGRGAPPCCCRYHRPPPQRAGRLRRALPAGGRGRGRRQRRRIQSRLRRGRDQHELRALRLRRPARPNPPAARRQRSEAAAAMGERPRAQPGAPPAAAAPSGSLLNGLLHNGFHPPPLLRQEPPVPGHGSPAKKCRLRRRLDSGRRNRPRNSSRNETFGSSALLEAFLCILLIQSEI</sequence>
<protein>
    <submittedName>
        <fullName evidence="2">Uncharacterized protein</fullName>
    </submittedName>
</protein>
<feature type="compositionally biased region" description="Basic residues" evidence="1">
    <location>
        <begin position="85"/>
        <end position="100"/>
    </location>
</feature>
<feature type="compositionally biased region" description="Basic residues" evidence="1">
    <location>
        <begin position="63"/>
        <end position="77"/>
    </location>
</feature>
<proteinExistence type="predicted"/>
<accession>A0A8C3PF41</accession>
<dbReference type="GeneTree" id="ENSGT01030000236220"/>
<evidence type="ECO:0000256" key="1">
    <source>
        <dbReference type="SAM" id="MobiDB-lite"/>
    </source>
</evidence>
<feature type="compositionally biased region" description="Basic residues" evidence="1">
    <location>
        <begin position="33"/>
        <end position="42"/>
    </location>
</feature>
<dbReference type="AlphaFoldDB" id="A0A8C3PF41"/>
<reference evidence="2" key="2">
    <citation type="submission" date="2025-09" db="UniProtKB">
        <authorList>
            <consortium name="Ensembl"/>
        </authorList>
    </citation>
    <scope>IDENTIFICATION</scope>
</reference>
<evidence type="ECO:0000313" key="2">
    <source>
        <dbReference type="Ensembl" id="ENSCPBP00000038354.1"/>
    </source>
</evidence>
<dbReference type="Proteomes" id="UP000694380">
    <property type="component" value="Unplaced"/>
</dbReference>
<keyword evidence="3" id="KW-1185">Reference proteome</keyword>